<dbReference type="GO" id="GO:0019353">
    <property type="term" value="P:protoporphyrinogen IX biosynthetic process from glutamate"/>
    <property type="evidence" value="ECO:0007669"/>
    <property type="project" value="TreeGrafter"/>
</dbReference>
<evidence type="ECO:0000259" key="10">
    <source>
        <dbReference type="Pfam" id="PF05201"/>
    </source>
</evidence>
<dbReference type="NCBIfam" id="TIGR01035">
    <property type="entry name" value="hemA"/>
    <property type="match status" value="1"/>
</dbReference>
<dbReference type="SUPFAM" id="SSF51735">
    <property type="entry name" value="NAD(P)-binding Rossmann-fold domains"/>
    <property type="match status" value="1"/>
</dbReference>
<proteinExistence type="inferred from homology"/>
<dbReference type="Pfam" id="PF01488">
    <property type="entry name" value="Shikimate_DH"/>
    <property type="match status" value="1"/>
</dbReference>
<keyword evidence="5 11" id="KW-0560">Oxidoreductase</keyword>
<evidence type="ECO:0000256" key="5">
    <source>
        <dbReference type="ARBA" id="ARBA00023002"/>
    </source>
</evidence>
<evidence type="ECO:0000259" key="9">
    <source>
        <dbReference type="Pfam" id="PF01488"/>
    </source>
</evidence>
<dbReference type="GO" id="GO:0050661">
    <property type="term" value="F:NADP binding"/>
    <property type="evidence" value="ECO:0007669"/>
    <property type="project" value="InterPro"/>
</dbReference>
<protein>
    <recommendedName>
        <fullName evidence="3">glutamyl-tRNA reductase</fullName>
        <ecNumber evidence="3">1.2.1.70</ecNumber>
    </recommendedName>
</protein>
<evidence type="ECO:0000256" key="6">
    <source>
        <dbReference type="ARBA" id="ARBA00023244"/>
    </source>
</evidence>
<evidence type="ECO:0000313" key="11">
    <source>
        <dbReference type="EMBL" id="VAW82064.1"/>
    </source>
</evidence>
<dbReference type="Pfam" id="PF00745">
    <property type="entry name" value="GlutR_dimer"/>
    <property type="match status" value="1"/>
</dbReference>
<dbReference type="PANTHER" id="PTHR43013">
    <property type="entry name" value="GLUTAMYL-TRNA REDUCTASE"/>
    <property type="match status" value="1"/>
</dbReference>
<comment type="similarity">
    <text evidence="2">Belongs to the glutamyl-tRNA reductase family.</text>
</comment>
<dbReference type="FunFam" id="3.40.50.720:FF:000031">
    <property type="entry name" value="Glutamyl-tRNA reductase"/>
    <property type="match status" value="1"/>
</dbReference>
<dbReference type="Gene3D" id="3.40.50.720">
    <property type="entry name" value="NAD(P)-binding Rossmann-like Domain"/>
    <property type="match status" value="1"/>
</dbReference>
<feature type="domain" description="Quinate/shikimate 5-dehydrogenase/glutamyl-tRNA reductase" evidence="9">
    <location>
        <begin position="171"/>
        <end position="305"/>
    </location>
</feature>
<evidence type="ECO:0000256" key="2">
    <source>
        <dbReference type="ARBA" id="ARBA00005916"/>
    </source>
</evidence>
<dbReference type="EC" id="1.2.1.70" evidence="3"/>
<evidence type="ECO:0000259" key="8">
    <source>
        <dbReference type="Pfam" id="PF00745"/>
    </source>
</evidence>
<dbReference type="GO" id="GO:0008883">
    <property type="term" value="F:glutamyl-tRNA reductase activity"/>
    <property type="evidence" value="ECO:0007669"/>
    <property type="project" value="UniProtKB-EC"/>
</dbReference>
<dbReference type="SUPFAM" id="SSF69742">
    <property type="entry name" value="Glutamyl tRNA-reductase catalytic, N-terminal domain"/>
    <property type="match status" value="1"/>
</dbReference>
<name>A0A3B0ZL48_9ZZZZ</name>
<dbReference type="InterPro" id="IPR036453">
    <property type="entry name" value="GluRdtase_dimer_dom_sf"/>
</dbReference>
<evidence type="ECO:0000256" key="3">
    <source>
        <dbReference type="ARBA" id="ARBA00012970"/>
    </source>
</evidence>
<dbReference type="Pfam" id="PF05201">
    <property type="entry name" value="GlutR_N"/>
    <property type="match status" value="1"/>
</dbReference>
<feature type="domain" description="Glutamyl-tRNA reductase N-terminal" evidence="10">
    <location>
        <begin position="6"/>
        <end position="155"/>
    </location>
</feature>
<dbReference type="InterPro" id="IPR036343">
    <property type="entry name" value="GluRdtase_N_sf"/>
</dbReference>
<dbReference type="SUPFAM" id="SSF69075">
    <property type="entry name" value="Glutamyl tRNA-reductase dimerization domain"/>
    <property type="match status" value="1"/>
</dbReference>
<dbReference type="InterPro" id="IPR036291">
    <property type="entry name" value="NAD(P)-bd_dom_sf"/>
</dbReference>
<reference evidence="11" key="1">
    <citation type="submission" date="2018-06" db="EMBL/GenBank/DDBJ databases">
        <authorList>
            <person name="Zhirakovskaya E."/>
        </authorList>
    </citation>
    <scope>NUCLEOTIDE SEQUENCE</scope>
</reference>
<dbReference type="PIRSF" id="PIRSF000445">
    <property type="entry name" value="4pyrrol_synth_GluRdtase"/>
    <property type="match status" value="1"/>
</dbReference>
<comment type="catalytic activity">
    <reaction evidence="7">
        <text>(S)-4-amino-5-oxopentanoate + tRNA(Glu) + NADP(+) = L-glutamyl-tRNA(Glu) + NADPH + H(+)</text>
        <dbReference type="Rhea" id="RHEA:12344"/>
        <dbReference type="Rhea" id="RHEA-COMP:9663"/>
        <dbReference type="Rhea" id="RHEA-COMP:9680"/>
        <dbReference type="ChEBI" id="CHEBI:15378"/>
        <dbReference type="ChEBI" id="CHEBI:57501"/>
        <dbReference type="ChEBI" id="CHEBI:57783"/>
        <dbReference type="ChEBI" id="CHEBI:58349"/>
        <dbReference type="ChEBI" id="CHEBI:78442"/>
        <dbReference type="ChEBI" id="CHEBI:78520"/>
        <dbReference type="EC" id="1.2.1.70"/>
    </reaction>
</comment>
<evidence type="ECO:0000256" key="1">
    <source>
        <dbReference type="ARBA" id="ARBA00005059"/>
    </source>
</evidence>
<comment type="pathway">
    <text evidence="1">Porphyrin-containing compound metabolism; protoporphyrin-IX biosynthesis; 5-aminolevulinate from L-glutamyl-tRNA(Glu): step 1/2.</text>
</comment>
<sequence length="424" mass="46909">MPLLTLGINHKTAPVSVRERVSFSPETIVSALQALHNHCEISEVAILSTCNRTELYVHITESSQKESVINWLSDYHHLSLDELQSYIYEHDEKQTVRHILKVASGCDSLILGEPQILGQMKDAYRFAIEAGTTGTLLGRLFQYTFTVAKQVRTDTAIGSSPVSVAFTAVNLAKQIFGDLKNYTVLLIGAGETIELAARHLNDQGLGRMIVANRTVERAHDLASQFGGYAISLTEIPAHLNDADIVISSTASQQTIVSRQQVKQALKQRKHRPVFMVDLAVPRDIDPEVSTLEDIYLYTVDDLHQVVEENMQSRKEAAAQAEEIIEVQVGHFLGWKRSLEAVDTICALRTQAESDRDSVLSKATILLQKGKDPQDVLQFLAHTLTNKLIHAPSASLKQAGSQGRSELIKAAKELFDVLPDTDINQ</sequence>
<evidence type="ECO:0000256" key="4">
    <source>
        <dbReference type="ARBA" id="ARBA00022857"/>
    </source>
</evidence>
<accession>A0A3B0ZL48</accession>
<dbReference type="AlphaFoldDB" id="A0A3B0ZL48"/>
<dbReference type="PANTHER" id="PTHR43013:SF1">
    <property type="entry name" value="GLUTAMYL-TRNA REDUCTASE"/>
    <property type="match status" value="1"/>
</dbReference>
<feature type="domain" description="Tetrapyrrole biosynthesis glutamyl-tRNA reductase dimerisation" evidence="8">
    <location>
        <begin position="319"/>
        <end position="415"/>
    </location>
</feature>
<dbReference type="EMBL" id="UOFL01000234">
    <property type="protein sequence ID" value="VAW82064.1"/>
    <property type="molecule type" value="Genomic_DNA"/>
</dbReference>
<dbReference type="HAMAP" id="MF_00087">
    <property type="entry name" value="Glu_tRNA_reductase"/>
    <property type="match status" value="1"/>
</dbReference>
<dbReference type="InterPro" id="IPR000343">
    <property type="entry name" value="4pyrrol_synth_GluRdtase"/>
</dbReference>
<dbReference type="CDD" id="cd05213">
    <property type="entry name" value="NAD_bind_Glutamyl_tRNA_reduct"/>
    <property type="match status" value="1"/>
</dbReference>
<keyword evidence="4" id="KW-0521">NADP</keyword>
<keyword evidence="6" id="KW-0627">Porphyrin biosynthesis</keyword>
<dbReference type="InterPro" id="IPR015895">
    <property type="entry name" value="4pyrrol_synth_GluRdtase_N"/>
</dbReference>
<gene>
    <name evidence="11" type="ORF">MNBD_GAMMA12-801</name>
</gene>
<dbReference type="FunFam" id="3.30.460.30:FF:000001">
    <property type="entry name" value="Glutamyl-tRNA reductase"/>
    <property type="match status" value="1"/>
</dbReference>
<dbReference type="Gene3D" id="3.30.460.30">
    <property type="entry name" value="Glutamyl-tRNA reductase, N-terminal domain"/>
    <property type="match status" value="1"/>
</dbReference>
<dbReference type="InterPro" id="IPR006151">
    <property type="entry name" value="Shikm_DH/Glu-tRNA_Rdtase"/>
</dbReference>
<organism evidence="11">
    <name type="scientific">hydrothermal vent metagenome</name>
    <dbReference type="NCBI Taxonomy" id="652676"/>
    <lineage>
        <taxon>unclassified sequences</taxon>
        <taxon>metagenomes</taxon>
        <taxon>ecological metagenomes</taxon>
    </lineage>
</organism>
<dbReference type="InterPro" id="IPR015896">
    <property type="entry name" value="4pyrrol_synth_GluRdtase_dimer"/>
</dbReference>
<evidence type="ECO:0000256" key="7">
    <source>
        <dbReference type="ARBA" id="ARBA00047464"/>
    </source>
</evidence>
<dbReference type="UniPathway" id="UPA00251">
    <property type="reaction ID" value="UER00316"/>
</dbReference>